<feature type="compositionally biased region" description="Low complexity" evidence="1">
    <location>
        <begin position="418"/>
        <end position="443"/>
    </location>
</feature>
<feature type="compositionally biased region" description="Polar residues" evidence="1">
    <location>
        <begin position="33"/>
        <end position="42"/>
    </location>
</feature>
<proteinExistence type="predicted"/>
<dbReference type="GeneID" id="56500252"/>
<sequence length="913" mass="97889">MFKKLTTVLPSLRQSERTTATPTADRAPPKVVSQKTSLNVQPSIPLVGLQKQKQKQKPAPALRLPEATEPETDWSKDVHAALDAVMQPDVTPVTSSGGSRRAGFTVQKQPSTRSNAPLDPAKPKSRPMSRPPSIVDLARKDDASGTSHVPPVVATTLHETETAPTTRTTEVVATTDAAETDPYAEHTARLARVFDEFFGEAETPPVTSAQSSTEAPAGKSSAKDKHAPLVANVPHEKIAEQLAAVHASNKDFRAMLANRDMEPIPNGGKGNNCSIYSLVQCAAPDLDDAALHQVVGEIRAEFDAAHTGEAGQMLLLDANEGGHGKALVSLVNKRFGVDMQVGVVQAGVSPEHPVTTLGQFHGERPSGQARALRVVVWDQHRHFEAVTSTAGQAVVTAEPKLATSTTGKGTEVSPARKSSTPPHVTTTHSTTVESTSPVTATVTKQASGGLGTSKSEGKVKGKSDDEPPGKSHDGTSPASTKTTTEAATARPHGVALTKLVPNPSSGAKIFRKLGRWMRVDNENAVPQLLNRTKPEGGIVQGLSKAHMTTTAPSALQLAHESVNAVYAAQELGSSAMRKSRYQAMLKQWPVTDDEPKVKTGGSEVPLSEIARRKDFQSRYDLKVAILGQPEGAEREQMLDVLTGRYIAEVQGKNRVVRSAIKTTMSVVGVGAGVGLAVGTHGVAPAALAGGAILSGRDLLDNRKAAHSLKQHYRDKKMDAIDHGARQHRLKNKYTGEPGDEEKAGWDSVRKDVNQQRIKRFLPIKYDMFNEHKSTGEKKHEVDLVKKHAAARVAGAVEESHGRHSLEDAYMKSSGVNKKALKQFYRDAVDADRREDGGSDIAAALQLMRDLGMSKMEAISHLRTAAAGNLTRPKIDDEDEKKRLKEHPDAIVRAMMQSPSDHLESAIGSAMGRR</sequence>
<feature type="region of interest" description="Disordered" evidence="1">
    <location>
        <begin position="1"/>
        <end position="72"/>
    </location>
</feature>
<evidence type="ECO:0000313" key="4">
    <source>
        <dbReference type="Proteomes" id="UP000494201"/>
    </source>
</evidence>
<dbReference type="RefSeq" id="WP_174926089.1">
    <property type="nucleotide sequence ID" value="NZ_CABVLY010000007.1"/>
</dbReference>
<gene>
    <name evidence="3" type="ORF">BAN20980_02216</name>
    <name evidence="2" type="ORF">JQK92_31305</name>
</gene>
<feature type="region of interest" description="Disordered" evidence="1">
    <location>
        <begin position="397"/>
        <end position="490"/>
    </location>
</feature>
<dbReference type="EMBL" id="JAFCIQ010000033">
    <property type="protein sequence ID" value="MBM2770898.1"/>
    <property type="molecule type" value="Genomic_DNA"/>
</dbReference>
<feature type="compositionally biased region" description="Low complexity" evidence="1">
    <location>
        <begin position="475"/>
        <end position="489"/>
    </location>
</feature>
<feature type="compositionally biased region" description="Polar residues" evidence="1">
    <location>
        <begin position="205"/>
        <end position="214"/>
    </location>
</feature>
<feature type="region of interest" description="Disordered" evidence="1">
    <location>
        <begin position="202"/>
        <end position="224"/>
    </location>
</feature>
<evidence type="ECO:0000313" key="5">
    <source>
        <dbReference type="Proteomes" id="UP000755577"/>
    </source>
</evidence>
<accession>A0A6P2G739</accession>
<reference evidence="2 5" key="2">
    <citation type="submission" date="2021-02" db="EMBL/GenBank/DDBJ databases">
        <title>Draft genome of the type strains Burkholderia anthina DSM16086.</title>
        <authorList>
            <person name="Hertel R."/>
            <person name="Meissner J."/>
            <person name="Poehlein A."/>
            <person name="Daniel R."/>
            <person name="Commichau F.M."/>
        </authorList>
    </citation>
    <scope>NUCLEOTIDE SEQUENCE [LARGE SCALE GENOMIC DNA]</scope>
    <source>
        <strain evidence="2 5">DSM 16086</strain>
    </source>
</reference>
<protein>
    <submittedName>
        <fullName evidence="3">Uncharacterized protein</fullName>
    </submittedName>
</protein>
<dbReference type="Proteomes" id="UP000755577">
    <property type="component" value="Unassembled WGS sequence"/>
</dbReference>
<dbReference type="Proteomes" id="UP000494201">
    <property type="component" value="Unassembled WGS sequence"/>
</dbReference>
<feature type="region of interest" description="Disordered" evidence="1">
    <location>
        <begin position="89"/>
        <end position="156"/>
    </location>
</feature>
<dbReference type="AlphaFoldDB" id="A0A6P2G739"/>
<feature type="compositionally biased region" description="Low complexity" evidence="1">
    <location>
        <begin position="17"/>
        <end position="26"/>
    </location>
</feature>
<reference evidence="3 4" key="1">
    <citation type="submission" date="2019-09" db="EMBL/GenBank/DDBJ databases">
        <authorList>
            <person name="Depoorter E."/>
        </authorList>
    </citation>
    <scope>NUCLEOTIDE SEQUENCE [LARGE SCALE GENOMIC DNA]</scope>
    <source>
        <strain evidence="3">LMG 20980</strain>
    </source>
</reference>
<evidence type="ECO:0000313" key="2">
    <source>
        <dbReference type="EMBL" id="MBM2770898.1"/>
    </source>
</evidence>
<organism evidence="3 4">
    <name type="scientific">Burkholderia anthina</name>
    <dbReference type="NCBI Taxonomy" id="179879"/>
    <lineage>
        <taxon>Bacteria</taxon>
        <taxon>Pseudomonadati</taxon>
        <taxon>Pseudomonadota</taxon>
        <taxon>Betaproteobacteria</taxon>
        <taxon>Burkholderiales</taxon>
        <taxon>Burkholderiaceae</taxon>
        <taxon>Burkholderia</taxon>
        <taxon>Burkholderia cepacia complex</taxon>
    </lineage>
</organism>
<feature type="region of interest" description="Disordered" evidence="1">
    <location>
        <begin position="892"/>
        <end position="913"/>
    </location>
</feature>
<feature type="compositionally biased region" description="Basic and acidic residues" evidence="1">
    <location>
        <begin position="455"/>
        <end position="473"/>
    </location>
</feature>
<name>A0A6P2G739_9BURK</name>
<feature type="compositionally biased region" description="Polar residues" evidence="1">
    <location>
        <begin position="106"/>
        <end position="115"/>
    </location>
</feature>
<keyword evidence="5" id="KW-1185">Reference proteome</keyword>
<dbReference type="EMBL" id="CABVLY010000007">
    <property type="protein sequence ID" value="VVU49510.1"/>
    <property type="molecule type" value="Genomic_DNA"/>
</dbReference>
<evidence type="ECO:0000313" key="3">
    <source>
        <dbReference type="EMBL" id="VVU49510.1"/>
    </source>
</evidence>
<evidence type="ECO:0000256" key="1">
    <source>
        <dbReference type="SAM" id="MobiDB-lite"/>
    </source>
</evidence>